<dbReference type="EMBL" id="JAOPJF010000018">
    <property type="protein sequence ID" value="KAK1146342.1"/>
    <property type="molecule type" value="Genomic_DNA"/>
</dbReference>
<name>A0ACC3B7T4_9EURO</name>
<comment type="caution">
    <text evidence="1">The sequence shown here is derived from an EMBL/GenBank/DDBJ whole genome shotgun (WGS) entry which is preliminary data.</text>
</comment>
<sequence length="337" mass="36332">MATLPVFGKFTNGEEVAATFADRIQGRNVLVTGGSSKGLGAATARILAAHKPATLIVTYRSKAKVEDVLSELQSISPETKVIGLALDLGDLDSIRAAAEELNQSITHLDILINNAGVMSVQDRELTKFGIEMQFGTNHVGHFFFTNLILPKVLAAAEKNPPQTTRIINITGGWHQFSPIRFDDYNWEGKPIPADQEPNKAVLAHFGAKTEGDYLPEAAYAQSKTANILFSVALNTRLKSRGIASYAVNPGGILTEIGRHIPLEKAQKIVESGLLDKTPEQGVAGAIVAALDPRVTLSNPVYLDDCQQIPPSGYASDPELAEKLWKLSEDIVGQRLTV</sequence>
<keyword evidence="2" id="KW-1185">Reference proteome</keyword>
<gene>
    <name evidence="1" type="ORF">N8T08_003129</name>
</gene>
<protein>
    <submittedName>
        <fullName evidence="1">Uncharacterized protein</fullName>
    </submittedName>
</protein>
<reference evidence="1 2" key="1">
    <citation type="journal article" date="2023" name="ACS Omega">
        <title>Identification of the Neoaspergillic Acid Biosynthesis Gene Cluster by Establishing an In Vitro CRISPR-Ribonucleoprotein Genetic System in Aspergillus melleus.</title>
        <authorList>
            <person name="Yuan B."/>
            <person name="Grau M.F."/>
            <person name="Murata R.M."/>
            <person name="Torok T."/>
            <person name="Venkateswaran K."/>
            <person name="Stajich J.E."/>
            <person name="Wang C.C.C."/>
        </authorList>
    </citation>
    <scope>NUCLEOTIDE SEQUENCE [LARGE SCALE GENOMIC DNA]</scope>
    <source>
        <strain evidence="1 2">IMV 1140</strain>
    </source>
</reference>
<organism evidence="1 2">
    <name type="scientific">Aspergillus melleus</name>
    <dbReference type="NCBI Taxonomy" id="138277"/>
    <lineage>
        <taxon>Eukaryota</taxon>
        <taxon>Fungi</taxon>
        <taxon>Dikarya</taxon>
        <taxon>Ascomycota</taxon>
        <taxon>Pezizomycotina</taxon>
        <taxon>Eurotiomycetes</taxon>
        <taxon>Eurotiomycetidae</taxon>
        <taxon>Eurotiales</taxon>
        <taxon>Aspergillaceae</taxon>
        <taxon>Aspergillus</taxon>
        <taxon>Aspergillus subgen. Circumdati</taxon>
    </lineage>
</organism>
<evidence type="ECO:0000313" key="1">
    <source>
        <dbReference type="EMBL" id="KAK1146342.1"/>
    </source>
</evidence>
<accession>A0ACC3B7T4</accession>
<evidence type="ECO:0000313" key="2">
    <source>
        <dbReference type="Proteomes" id="UP001177260"/>
    </source>
</evidence>
<dbReference type="Proteomes" id="UP001177260">
    <property type="component" value="Unassembled WGS sequence"/>
</dbReference>
<proteinExistence type="predicted"/>